<keyword evidence="1" id="KW-0175">Coiled coil</keyword>
<evidence type="ECO:0008006" key="5">
    <source>
        <dbReference type="Google" id="ProtNLM"/>
    </source>
</evidence>
<comment type="caution">
    <text evidence="3">The sequence shown here is derived from an EMBL/GenBank/DDBJ whole genome shotgun (WGS) entry which is preliminary data.</text>
</comment>
<keyword evidence="4" id="KW-1185">Reference proteome</keyword>
<feature type="region of interest" description="Disordered" evidence="2">
    <location>
        <begin position="738"/>
        <end position="786"/>
    </location>
</feature>
<feature type="compositionally biased region" description="Basic residues" evidence="2">
    <location>
        <begin position="738"/>
        <end position="749"/>
    </location>
</feature>
<evidence type="ECO:0000313" key="3">
    <source>
        <dbReference type="EMBL" id="KAA8901930.1"/>
    </source>
</evidence>
<reference evidence="3 4" key="1">
    <citation type="submission" date="2019-09" db="EMBL/GenBank/DDBJ databases">
        <title>Draft genome of the ectomycorrhizal ascomycete Sphaerosporella brunnea.</title>
        <authorList>
            <consortium name="DOE Joint Genome Institute"/>
            <person name="Benucci G.M."/>
            <person name="Marozzi G."/>
            <person name="Antonielli L."/>
            <person name="Sanchez S."/>
            <person name="Marco P."/>
            <person name="Wang X."/>
            <person name="Falini L.B."/>
            <person name="Barry K."/>
            <person name="Haridas S."/>
            <person name="Lipzen A."/>
            <person name="Labutti K."/>
            <person name="Grigoriev I.V."/>
            <person name="Murat C."/>
            <person name="Martin F."/>
            <person name="Albertini E."/>
            <person name="Donnini D."/>
            <person name="Bonito G."/>
        </authorList>
    </citation>
    <scope>NUCLEOTIDE SEQUENCE [LARGE SCALE GENOMIC DNA]</scope>
    <source>
        <strain evidence="3 4">Sb_GMNB300</strain>
    </source>
</reference>
<feature type="region of interest" description="Disordered" evidence="2">
    <location>
        <begin position="391"/>
        <end position="431"/>
    </location>
</feature>
<protein>
    <recommendedName>
        <fullName evidence="5">WD40-repeat-containing domain protein</fullName>
    </recommendedName>
</protein>
<evidence type="ECO:0000256" key="2">
    <source>
        <dbReference type="SAM" id="MobiDB-lite"/>
    </source>
</evidence>
<feature type="compositionally biased region" description="Polar residues" evidence="2">
    <location>
        <begin position="391"/>
        <end position="416"/>
    </location>
</feature>
<dbReference type="Gene3D" id="2.130.10.10">
    <property type="entry name" value="YVTN repeat-like/Quinoprotein amine dehydrogenase"/>
    <property type="match status" value="2"/>
</dbReference>
<dbReference type="AlphaFoldDB" id="A0A5J5EST5"/>
<feature type="region of interest" description="Disordered" evidence="2">
    <location>
        <begin position="1"/>
        <end position="26"/>
    </location>
</feature>
<dbReference type="InterPro" id="IPR036322">
    <property type="entry name" value="WD40_repeat_dom_sf"/>
</dbReference>
<dbReference type="InterPro" id="IPR015943">
    <property type="entry name" value="WD40/YVTN_repeat-like_dom_sf"/>
</dbReference>
<dbReference type="InParanoid" id="A0A5J5EST5"/>
<evidence type="ECO:0000256" key="1">
    <source>
        <dbReference type="SAM" id="Coils"/>
    </source>
</evidence>
<gene>
    <name evidence="3" type="ORF">FN846DRAFT_94288</name>
</gene>
<dbReference type="SUPFAM" id="SSF50978">
    <property type="entry name" value="WD40 repeat-like"/>
    <property type="match status" value="1"/>
</dbReference>
<feature type="region of interest" description="Disordered" evidence="2">
    <location>
        <begin position="486"/>
        <end position="533"/>
    </location>
</feature>
<dbReference type="OrthoDB" id="5362656at2759"/>
<feature type="region of interest" description="Disordered" evidence="2">
    <location>
        <begin position="811"/>
        <end position="835"/>
    </location>
</feature>
<proteinExistence type="predicted"/>
<accession>A0A5J5EST5</accession>
<evidence type="ECO:0000313" key="4">
    <source>
        <dbReference type="Proteomes" id="UP000326924"/>
    </source>
</evidence>
<sequence length="943" mass="102726">MSLPTMLMPTYNSQNNPSRNPSRRRNAGLLKSDLSSTTPFDDNPKWKLFITTSSKVCAWDHQGCDPIFTSSSRGIVAAKRARDGSTLAIADAQVVMLHKVEDGQDKSYRLRGTQRCRLLQYSHDSRNLFYTDSLHNSVQSYSLSDNRVADAARSHPSPICAFAVSCDSNLILSASAKPSTIQIYNQMMTTTVSLVPAASAAPVVTCAFHPNRKHIFLLAFGDGVLAAFDYTKFSSNKNPNKENAALGITRCHARGIHTFRHLHDPSVAGSAGITGAGFVPGQRSRAVTVGEDGRCFLVDFDRGDTIGSWHIGAPATSLAIREIDAGPGSKKDELGGYFIAVGTVHGRCSVYDGNGNKVAEQVIDAQGESVLDVEWVCGDLSLPDADFLFSKNSGSNSASPRKSTAPEQLEKPNTMQKPIGKSGNVVTSLSTQDVEPTIPLHEQEGEDAVVSEPAKMPMRRMHRTFSPPVYDPLEDTADQGYMKLFSPVKRKRASKPASLPEQRVENPHKPTDPRIRASAPASDHRSAISAPQMWQDKAIGQGDSHEDQDKAGNTNLDSFDIFEADPLRETTTIDESHSSKLDSNGRSVFEGLSNVPGDQIKVDEITDDGRILSEIRSIRAKFSGRATTTPQNVAQVESGLSDKAKSTPVSRIEHFITPDPELNRSASAPEWTHADQYRPSDHVAGGKLSNLPSSGTVRSGLADISVQAHGEKPPLKPPEDDLDEDDGDIWVAQAVTARSRRRFGRKRKKSPADQDEEEDVNPDVSHAGRNLSRLSSTTHSSKSRKTVSWCDNIDQPHLSVGAFPTTFSSSSMLGDRDDMSESSPAKLKPSSTSSQLHKGDAAVVIPSVENATEFGEEVTYSTSIREIVTAALAEMQTAMTGQMNFMQSEMQRLFREQHDELQGLRSEITSVRQENEKLRNMLFQSTGVRDSVKRNIGTGGSTH</sequence>
<dbReference type="EMBL" id="VXIS01000139">
    <property type="protein sequence ID" value="KAA8901930.1"/>
    <property type="molecule type" value="Genomic_DNA"/>
</dbReference>
<dbReference type="Proteomes" id="UP000326924">
    <property type="component" value="Unassembled WGS sequence"/>
</dbReference>
<feature type="coiled-coil region" evidence="1">
    <location>
        <begin position="894"/>
        <end position="921"/>
    </location>
</feature>
<name>A0A5J5EST5_9PEZI</name>
<feature type="compositionally biased region" description="Basic and acidic residues" evidence="2">
    <location>
        <begin position="502"/>
        <end position="515"/>
    </location>
</feature>
<organism evidence="3 4">
    <name type="scientific">Sphaerosporella brunnea</name>
    <dbReference type="NCBI Taxonomy" id="1250544"/>
    <lineage>
        <taxon>Eukaryota</taxon>
        <taxon>Fungi</taxon>
        <taxon>Dikarya</taxon>
        <taxon>Ascomycota</taxon>
        <taxon>Pezizomycotina</taxon>
        <taxon>Pezizomycetes</taxon>
        <taxon>Pezizales</taxon>
        <taxon>Pyronemataceae</taxon>
        <taxon>Sphaerosporella</taxon>
    </lineage>
</organism>
<feature type="region of interest" description="Disordered" evidence="2">
    <location>
        <begin position="676"/>
        <end position="698"/>
    </location>
</feature>
<feature type="compositionally biased region" description="Low complexity" evidence="2">
    <location>
        <begin position="771"/>
        <end position="780"/>
    </location>
</feature>